<dbReference type="InterPro" id="IPR005545">
    <property type="entry name" value="YCII"/>
</dbReference>
<dbReference type="Pfam" id="PF03795">
    <property type="entry name" value="YCII"/>
    <property type="match status" value="1"/>
</dbReference>
<proteinExistence type="inferred from homology"/>
<dbReference type="PANTHER" id="PTHR37828">
    <property type="entry name" value="GSR2449 PROTEIN"/>
    <property type="match status" value="1"/>
</dbReference>
<evidence type="ECO:0000313" key="4">
    <source>
        <dbReference type="Proteomes" id="UP001596337"/>
    </source>
</evidence>
<comment type="similarity">
    <text evidence="1">Belongs to the YciI family.</text>
</comment>
<comment type="caution">
    <text evidence="3">The sequence shown here is derived from an EMBL/GenBank/DDBJ whole genome shotgun (WGS) entry which is preliminary data.</text>
</comment>
<feature type="domain" description="YCII-related" evidence="2">
    <location>
        <begin position="1"/>
        <end position="81"/>
    </location>
</feature>
<dbReference type="InterPro" id="IPR011008">
    <property type="entry name" value="Dimeric_a/b-barrel"/>
</dbReference>
<dbReference type="Proteomes" id="UP001596337">
    <property type="component" value="Unassembled WGS sequence"/>
</dbReference>
<evidence type="ECO:0000259" key="2">
    <source>
        <dbReference type="Pfam" id="PF03795"/>
    </source>
</evidence>
<dbReference type="RefSeq" id="WP_345405438.1">
    <property type="nucleotide sequence ID" value="NZ_BAABLA010000120.1"/>
</dbReference>
<sequence>MYVVLSTYTAPLEEIDFVLPDHAEWLAKHYEAGDFLMSGRREPRVGGVIIARSMLRGKLDAILATDPFAYKHMVHYEVIEFAATRTAKELNWLNEALVNQE</sequence>
<organism evidence="3 4">
    <name type="scientific">Haloechinothrix salitolerans</name>
    <dbReference type="NCBI Taxonomy" id="926830"/>
    <lineage>
        <taxon>Bacteria</taxon>
        <taxon>Bacillati</taxon>
        <taxon>Actinomycetota</taxon>
        <taxon>Actinomycetes</taxon>
        <taxon>Pseudonocardiales</taxon>
        <taxon>Pseudonocardiaceae</taxon>
        <taxon>Haloechinothrix</taxon>
    </lineage>
</organism>
<evidence type="ECO:0000313" key="3">
    <source>
        <dbReference type="EMBL" id="MFC6867477.1"/>
    </source>
</evidence>
<evidence type="ECO:0000256" key="1">
    <source>
        <dbReference type="ARBA" id="ARBA00007689"/>
    </source>
</evidence>
<name>A0ABW2BWM5_9PSEU</name>
<gene>
    <name evidence="3" type="ORF">ACFQGD_09975</name>
</gene>
<accession>A0ABW2BWM5</accession>
<dbReference type="EMBL" id="JBHSXX010000001">
    <property type="protein sequence ID" value="MFC6867477.1"/>
    <property type="molecule type" value="Genomic_DNA"/>
</dbReference>
<protein>
    <submittedName>
        <fullName evidence="3">YciI family protein</fullName>
    </submittedName>
</protein>
<keyword evidence="4" id="KW-1185">Reference proteome</keyword>
<reference evidence="4" key="1">
    <citation type="journal article" date="2019" name="Int. J. Syst. Evol. Microbiol.">
        <title>The Global Catalogue of Microorganisms (GCM) 10K type strain sequencing project: providing services to taxonomists for standard genome sequencing and annotation.</title>
        <authorList>
            <consortium name="The Broad Institute Genomics Platform"/>
            <consortium name="The Broad Institute Genome Sequencing Center for Infectious Disease"/>
            <person name="Wu L."/>
            <person name="Ma J."/>
        </authorList>
    </citation>
    <scope>NUCLEOTIDE SEQUENCE [LARGE SCALE GENOMIC DNA]</scope>
    <source>
        <strain evidence="4">KCTC 32255</strain>
    </source>
</reference>
<dbReference type="PANTHER" id="PTHR37828:SF1">
    <property type="entry name" value="YCII-RELATED DOMAIN-CONTAINING PROTEIN"/>
    <property type="match status" value="1"/>
</dbReference>
<dbReference type="SUPFAM" id="SSF54909">
    <property type="entry name" value="Dimeric alpha+beta barrel"/>
    <property type="match status" value="1"/>
</dbReference>